<organism evidence="2 3">
    <name type="scientific">Marasmiellus scandens</name>
    <dbReference type="NCBI Taxonomy" id="2682957"/>
    <lineage>
        <taxon>Eukaryota</taxon>
        <taxon>Fungi</taxon>
        <taxon>Dikarya</taxon>
        <taxon>Basidiomycota</taxon>
        <taxon>Agaricomycotina</taxon>
        <taxon>Agaricomycetes</taxon>
        <taxon>Agaricomycetidae</taxon>
        <taxon>Agaricales</taxon>
        <taxon>Marasmiineae</taxon>
        <taxon>Omphalotaceae</taxon>
        <taxon>Marasmiellus</taxon>
    </lineage>
</organism>
<keyword evidence="3" id="KW-1185">Reference proteome</keyword>
<evidence type="ECO:0000259" key="1">
    <source>
        <dbReference type="Pfam" id="PF20149"/>
    </source>
</evidence>
<gene>
    <name evidence="2" type="ORF">VKT23_004729</name>
</gene>
<dbReference type="Pfam" id="PF20149">
    <property type="entry name" value="DUF6532"/>
    <property type="match status" value="1"/>
</dbReference>
<evidence type="ECO:0000313" key="2">
    <source>
        <dbReference type="EMBL" id="KAK7467676.1"/>
    </source>
</evidence>
<feature type="domain" description="DUF6532" evidence="1">
    <location>
        <begin position="11"/>
        <end position="152"/>
    </location>
</feature>
<evidence type="ECO:0000313" key="3">
    <source>
        <dbReference type="Proteomes" id="UP001498398"/>
    </source>
</evidence>
<accession>A0ABR1JZ74</accession>
<protein>
    <recommendedName>
        <fullName evidence="1">DUF6532 domain-containing protein</fullName>
    </recommendedName>
</protein>
<name>A0ABR1JZ74_9AGAR</name>
<proteinExistence type="predicted"/>
<sequence>MFMTGAERARDLRDSAASVVETAFKLGLDDRPSTSELEEIVLKRYFMYGLAPDGAFDMRKPFQHPVYPRYLRTTMFGSNIYSRQIISKNWQTIFRSSDPSKPHELEVTKGMLCMATAAICSILQRASSGRSSNFPSHDHPSVWQGALRVLENLEKVNPPVYHILMHDLYVQSSGATGASRHGLTTQQVFDSVDWASLATAKVDPVTRKIITESES</sequence>
<dbReference type="Proteomes" id="UP001498398">
    <property type="component" value="Unassembled WGS sequence"/>
</dbReference>
<dbReference type="InterPro" id="IPR045341">
    <property type="entry name" value="DUF6532"/>
</dbReference>
<comment type="caution">
    <text evidence="2">The sequence shown here is derived from an EMBL/GenBank/DDBJ whole genome shotgun (WGS) entry which is preliminary data.</text>
</comment>
<reference evidence="2 3" key="1">
    <citation type="submission" date="2024-01" db="EMBL/GenBank/DDBJ databases">
        <title>A draft genome for the cacao thread blight pathogen Marasmiellus scandens.</title>
        <authorList>
            <person name="Baruah I.K."/>
            <person name="Leung J."/>
            <person name="Bukari Y."/>
            <person name="Amoako-Attah I."/>
            <person name="Meinhardt L.W."/>
            <person name="Bailey B.A."/>
            <person name="Cohen S.P."/>
        </authorList>
    </citation>
    <scope>NUCLEOTIDE SEQUENCE [LARGE SCALE GENOMIC DNA]</scope>
    <source>
        <strain evidence="2 3">GH-19</strain>
    </source>
</reference>
<dbReference type="EMBL" id="JBANRG010000004">
    <property type="protein sequence ID" value="KAK7467676.1"/>
    <property type="molecule type" value="Genomic_DNA"/>
</dbReference>